<dbReference type="Proteomes" id="UP000765509">
    <property type="component" value="Unassembled WGS sequence"/>
</dbReference>
<gene>
    <name evidence="2" type="ORF">O181_023018</name>
</gene>
<comment type="caution">
    <text evidence="2">The sequence shown here is derived from an EMBL/GenBank/DDBJ whole genome shotgun (WGS) entry which is preliminary data.</text>
</comment>
<proteinExistence type="predicted"/>
<dbReference type="InterPro" id="IPR041588">
    <property type="entry name" value="Integrase_H2C2"/>
</dbReference>
<name>A0A9Q3CGA1_9BASI</name>
<reference evidence="2" key="1">
    <citation type="submission" date="2021-03" db="EMBL/GenBank/DDBJ databases">
        <title>Draft genome sequence of rust myrtle Austropuccinia psidii MF-1, a brazilian biotype.</title>
        <authorList>
            <person name="Quecine M.C."/>
            <person name="Pachon D.M.R."/>
            <person name="Bonatelli M.L."/>
            <person name="Correr F.H."/>
            <person name="Franceschini L.M."/>
            <person name="Leite T.F."/>
            <person name="Margarido G.R.A."/>
            <person name="Almeida C.A."/>
            <person name="Ferrarezi J.A."/>
            <person name="Labate C.A."/>
        </authorList>
    </citation>
    <scope>NUCLEOTIDE SEQUENCE</scope>
    <source>
        <strain evidence="2">MF-1</strain>
    </source>
</reference>
<dbReference type="OrthoDB" id="413122at2759"/>
<dbReference type="Gene3D" id="1.10.340.70">
    <property type="match status" value="1"/>
</dbReference>
<evidence type="ECO:0000259" key="1">
    <source>
        <dbReference type="Pfam" id="PF17921"/>
    </source>
</evidence>
<keyword evidence="3" id="KW-1185">Reference proteome</keyword>
<evidence type="ECO:0000313" key="2">
    <source>
        <dbReference type="EMBL" id="MBW0483303.1"/>
    </source>
</evidence>
<accession>A0A9Q3CGA1</accession>
<dbReference type="Pfam" id="PF17921">
    <property type="entry name" value="Integrase_H2C2"/>
    <property type="match status" value="1"/>
</dbReference>
<dbReference type="AlphaFoldDB" id="A0A9Q3CGA1"/>
<protein>
    <recommendedName>
        <fullName evidence="1">Integrase zinc-binding domain-containing protein</fullName>
    </recommendedName>
</protein>
<dbReference type="EMBL" id="AVOT02007169">
    <property type="protein sequence ID" value="MBW0483303.1"/>
    <property type="molecule type" value="Genomic_DNA"/>
</dbReference>
<organism evidence="2 3">
    <name type="scientific">Austropuccinia psidii MF-1</name>
    <dbReference type="NCBI Taxonomy" id="1389203"/>
    <lineage>
        <taxon>Eukaryota</taxon>
        <taxon>Fungi</taxon>
        <taxon>Dikarya</taxon>
        <taxon>Basidiomycota</taxon>
        <taxon>Pucciniomycotina</taxon>
        <taxon>Pucciniomycetes</taxon>
        <taxon>Pucciniales</taxon>
        <taxon>Sphaerophragmiaceae</taxon>
        <taxon>Austropuccinia</taxon>
    </lineage>
</organism>
<evidence type="ECO:0000313" key="3">
    <source>
        <dbReference type="Proteomes" id="UP000765509"/>
    </source>
</evidence>
<sequence length="132" mass="15643">MKACAKHKQCGILLQPLQPKYRSPELESQLDETWLRDYKDNKFSLIDGLLDHKEKHTSALTVVDRDHIYMILQEFHDCPHMGNMSDHRTKERVASTACCLKWEQELSEYINTCERCHKEMKNMEKCMSYFST</sequence>
<feature type="domain" description="Integrase zinc-binding" evidence="1">
    <location>
        <begin position="63"/>
        <end position="118"/>
    </location>
</feature>